<dbReference type="AlphaFoldDB" id="A0A832GNL0"/>
<organism evidence="2">
    <name type="scientific">Caldimicrobium thiodismutans</name>
    <dbReference type="NCBI Taxonomy" id="1653476"/>
    <lineage>
        <taxon>Bacteria</taxon>
        <taxon>Pseudomonadati</taxon>
        <taxon>Thermodesulfobacteriota</taxon>
        <taxon>Thermodesulfobacteria</taxon>
        <taxon>Thermodesulfobacteriales</taxon>
        <taxon>Thermodesulfobacteriaceae</taxon>
        <taxon>Caldimicrobium</taxon>
    </lineage>
</organism>
<comment type="caution">
    <text evidence="2">The sequence shown here is derived from an EMBL/GenBank/DDBJ whole genome shotgun (WGS) entry which is preliminary data.</text>
</comment>
<evidence type="ECO:0000256" key="1">
    <source>
        <dbReference type="ARBA" id="ARBA00022729"/>
    </source>
</evidence>
<protein>
    <submittedName>
        <fullName evidence="2">Outer membrane lipoprotein carrier protein LolA</fullName>
    </submittedName>
</protein>
<dbReference type="Pfam" id="PF03548">
    <property type="entry name" value="LolA"/>
    <property type="match status" value="1"/>
</dbReference>
<dbReference type="Gene3D" id="2.50.20.10">
    <property type="entry name" value="Lipoprotein localisation LolA/LolB/LppX"/>
    <property type="match status" value="1"/>
</dbReference>
<name>A0A832GNL0_9BACT</name>
<dbReference type="PANTHER" id="PTHR35869:SF1">
    <property type="entry name" value="OUTER-MEMBRANE LIPOPROTEIN CARRIER PROTEIN"/>
    <property type="match status" value="1"/>
</dbReference>
<dbReference type="EMBL" id="DSZU01000039">
    <property type="protein sequence ID" value="HGV54934.1"/>
    <property type="molecule type" value="Genomic_DNA"/>
</dbReference>
<dbReference type="InterPro" id="IPR004564">
    <property type="entry name" value="OM_lipoprot_carrier_LolA-like"/>
</dbReference>
<keyword evidence="2" id="KW-0449">Lipoprotein</keyword>
<dbReference type="CDD" id="cd16325">
    <property type="entry name" value="LolA"/>
    <property type="match status" value="1"/>
</dbReference>
<accession>A0A832GNL0</accession>
<dbReference type="SUPFAM" id="SSF89392">
    <property type="entry name" value="Prokaryotic lipoproteins and lipoprotein localization factors"/>
    <property type="match status" value="1"/>
</dbReference>
<evidence type="ECO:0000313" key="2">
    <source>
        <dbReference type="EMBL" id="HGV54934.1"/>
    </source>
</evidence>
<proteinExistence type="predicted"/>
<sequence>MAYVLVLLLLLVSPLKGLQAQGIEEVLQRVQNFYAGVQSLRGEFLQETLFPHGQRETRSGKLWMKKPGLFRWEYYSPEKFIIISDSRNLYVYYPEENQAYVYPSGKALSSQLALGFMSGRGDIRKDLRLESFKAHENDFWELNFLPAYQDAQIEKIVLKINLQSGEVREIVLHYFSGERVKILFKNLEYNINITNKLFEFQPPKRTRVN</sequence>
<keyword evidence="1" id="KW-0732">Signal</keyword>
<dbReference type="PANTHER" id="PTHR35869">
    <property type="entry name" value="OUTER-MEMBRANE LIPOPROTEIN CARRIER PROTEIN"/>
    <property type="match status" value="1"/>
</dbReference>
<gene>
    <name evidence="2" type="ORF">ENT73_02425</name>
</gene>
<reference evidence="2" key="1">
    <citation type="journal article" date="2020" name="mSystems">
        <title>Genome- and Community-Level Interaction Insights into Carbon Utilization and Element Cycling Functions of Hydrothermarchaeota in Hydrothermal Sediment.</title>
        <authorList>
            <person name="Zhou Z."/>
            <person name="Liu Y."/>
            <person name="Xu W."/>
            <person name="Pan J."/>
            <person name="Luo Z.H."/>
            <person name="Li M."/>
        </authorList>
    </citation>
    <scope>NUCLEOTIDE SEQUENCE [LARGE SCALE GENOMIC DNA]</scope>
    <source>
        <strain evidence="2">SpSt-605</strain>
    </source>
</reference>
<dbReference type="InterPro" id="IPR029046">
    <property type="entry name" value="LolA/LolB/LppX"/>
</dbReference>